<evidence type="ECO:0000313" key="2">
    <source>
        <dbReference type="EMBL" id="JAE37398.1"/>
    </source>
</evidence>
<protein>
    <submittedName>
        <fullName evidence="2">Uncharacterized protein</fullName>
    </submittedName>
</protein>
<name>A0A0A9HWW7_ARUDO</name>
<organism evidence="2">
    <name type="scientific">Arundo donax</name>
    <name type="common">Giant reed</name>
    <name type="synonym">Donax arundinaceus</name>
    <dbReference type="NCBI Taxonomy" id="35708"/>
    <lineage>
        <taxon>Eukaryota</taxon>
        <taxon>Viridiplantae</taxon>
        <taxon>Streptophyta</taxon>
        <taxon>Embryophyta</taxon>
        <taxon>Tracheophyta</taxon>
        <taxon>Spermatophyta</taxon>
        <taxon>Magnoliopsida</taxon>
        <taxon>Liliopsida</taxon>
        <taxon>Poales</taxon>
        <taxon>Poaceae</taxon>
        <taxon>PACMAD clade</taxon>
        <taxon>Arundinoideae</taxon>
        <taxon>Arundineae</taxon>
        <taxon>Arundo</taxon>
    </lineage>
</organism>
<feature type="compositionally biased region" description="Polar residues" evidence="1">
    <location>
        <begin position="32"/>
        <end position="42"/>
    </location>
</feature>
<dbReference type="AlphaFoldDB" id="A0A0A9HWW7"/>
<feature type="region of interest" description="Disordered" evidence="1">
    <location>
        <begin position="1"/>
        <end position="86"/>
    </location>
</feature>
<dbReference type="EMBL" id="GBRH01160498">
    <property type="protein sequence ID" value="JAE37398.1"/>
    <property type="molecule type" value="Transcribed_RNA"/>
</dbReference>
<reference evidence="2" key="1">
    <citation type="submission" date="2014-09" db="EMBL/GenBank/DDBJ databases">
        <authorList>
            <person name="Magalhaes I.L.F."/>
            <person name="Oliveira U."/>
            <person name="Santos F.R."/>
            <person name="Vidigal T.H.D.A."/>
            <person name="Brescovit A.D."/>
            <person name="Santos A.J."/>
        </authorList>
    </citation>
    <scope>NUCLEOTIDE SEQUENCE</scope>
    <source>
        <tissue evidence="2">Shoot tissue taken approximately 20 cm above the soil surface</tissue>
    </source>
</reference>
<sequence>MLLALQSARAGIGAQEAVGASEAQKRMPSPQDAMTPTGDQSQARSSVSAKKAGSGGRGRVAPVNGWTREAARSVGSMARVHPCGDA</sequence>
<proteinExistence type="predicted"/>
<accession>A0A0A9HWW7</accession>
<reference evidence="2" key="2">
    <citation type="journal article" date="2015" name="Data Brief">
        <title>Shoot transcriptome of the giant reed, Arundo donax.</title>
        <authorList>
            <person name="Barrero R.A."/>
            <person name="Guerrero F.D."/>
            <person name="Moolhuijzen P."/>
            <person name="Goolsby J.A."/>
            <person name="Tidwell J."/>
            <person name="Bellgard S.E."/>
            <person name="Bellgard M.I."/>
        </authorList>
    </citation>
    <scope>NUCLEOTIDE SEQUENCE</scope>
    <source>
        <tissue evidence="2">Shoot tissue taken approximately 20 cm above the soil surface</tissue>
    </source>
</reference>
<evidence type="ECO:0000256" key="1">
    <source>
        <dbReference type="SAM" id="MobiDB-lite"/>
    </source>
</evidence>
<feature type="compositionally biased region" description="Low complexity" evidence="1">
    <location>
        <begin position="43"/>
        <end position="52"/>
    </location>
</feature>